<name>A0ABQ6JPM6_9MICO</name>
<sequence>MRPCRRPRRRAPPRGYRIAGAAGGGAAANPAVSHIAAQVFDAPVELPEAGEYVAFGAAVQAAWALSGQRPNWQVATLARPTATPEPRIREQYAAHAAV</sequence>
<proteinExistence type="predicted"/>
<evidence type="ECO:0000313" key="3">
    <source>
        <dbReference type="Proteomes" id="UP001157069"/>
    </source>
</evidence>
<accession>A0ABQ6JPM6</accession>
<feature type="domain" description="Carbohydrate kinase FGGY C-terminal" evidence="1">
    <location>
        <begin position="22"/>
        <end position="65"/>
    </location>
</feature>
<dbReference type="SUPFAM" id="SSF53067">
    <property type="entry name" value="Actin-like ATPase domain"/>
    <property type="match status" value="1"/>
</dbReference>
<evidence type="ECO:0000313" key="2">
    <source>
        <dbReference type="EMBL" id="GMA90240.1"/>
    </source>
</evidence>
<dbReference type="Pfam" id="PF02782">
    <property type="entry name" value="FGGY_C"/>
    <property type="match status" value="1"/>
</dbReference>
<dbReference type="Proteomes" id="UP001157069">
    <property type="component" value="Unassembled WGS sequence"/>
</dbReference>
<dbReference type="InterPro" id="IPR043129">
    <property type="entry name" value="ATPase_NBD"/>
</dbReference>
<organism evidence="2 3">
    <name type="scientific">Homoserinibacter gongjuensis</name>
    <dbReference type="NCBI Taxonomy" id="1162968"/>
    <lineage>
        <taxon>Bacteria</taxon>
        <taxon>Bacillati</taxon>
        <taxon>Actinomycetota</taxon>
        <taxon>Actinomycetes</taxon>
        <taxon>Micrococcales</taxon>
        <taxon>Microbacteriaceae</taxon>
        <taxon>Homoserinibacter</taxon>
    </lineage>
</organism>
<dbReference type="EMBL" id="BSVA01000001">
    <property type="protein sequence ID" value="GMA90240.1"/>
    <property type="molecule type" value="Genomic_DNA"/>
</dbReference>
<protein>
    <recommendedName>
        <fullName evidence="1">Carbohydrate kinase FGGY C-terminal domain-containing protein</fullName>
    </recommendedName>
</protein>
<comment type="caution">
    <text evidence="2">The sequence shown here is derived from an EMBL/GenBank/DDBJ whole genome shotgun (WGS) entry which is preliminary data.</text>
</comment>
<keyword evidence="3" id="KW-1185">Reference proteome</keyword>
<dbReference type="Gene3D" id="3.30.420.40">
    <property type="match status" value="1"/>
</dbReference>
<gene>
    <name evidence="2" type="ORF">GCM10025869_07690</name>
</gene>
<reference evidence="3" key="1">
    <citation type="journal article" date="2019" name="Int. J. Syst. Evol. Microbiol.">
        <title>The Global Catalogue of Microorganisms (GCM) 10K type strain sequencing project: providing services to taxonomists for standard genome sequencing and annotation.</title>
        <authorList>
            <consortium name="The Broad Institute Genomics Platform"/>
            <consortium name="The Broad Institute Genome Sequencing Center for Infectious Disease"/>
            <person name="Wu L."/>
            <person name="Ma J."/>
        </authorList>
    </citation>
    <scope>NUCLEOTIDE SEQUENCE [LARGE SCALE GENOMIC DNA]</scope>
    <source>
        <strain evidence="3">NBRC 108755</strain>
    </source>
</reference>
<evidence type="ECO:0000259" key="1">
    <source>
        <dbReference type="Pfam" id="PF02782"/>
    </source>
</evidence>
<dbReference type="InterPro" id="IPR018485">
    <property type="entry name" value="FGGY_C"/>
</dbReference>